<dbReference type="GO" id="GO:0016459">
    <property type="term" value="C:myosin complex"/>
    <property type="evidence" value="ECO:0007669"/>
    <property type="project" value="UniProtKB-KW"/>
</dbReference>
<evidence type="ECO:0000256" key="4">
    <source>
        <dbReference type="ARBA" id="ARBA00023054"/>
    </source>
</evidence>
<dbReference type="PANTHER" id="PTHR13140:SF857">
    <property type="entry name" value="MYOSIN-11"/>
    <property type="match status" value="1"/>
</dbReference>
<dbReference type="GO" id="GO:0007015">
    <property type="term" value="P:actin filament organization"/>
    <property type="evidence" value="ECO:0007669"/>
    <property type="project" value="TreeGrafter"/>
</dbReference>
<dbReference type="GO" id="GO:0051015">
    <property type="term" value="F:actin filament binding"/>
    <property type="evidence" value="ECO:0007669"/>
    <property type="project" value="TreeGrafter"/>
</dbReference>
<evidence type="ECO:0000256" key="5">
    <source>
        <dbReference type="ARBA" id="ARBA00023123"/>
    </source>
</evidence>
<protein>
    <recommendedName>
        <fullName evidence="9">Myosin motor domain-containing protein</fullName>
    </recommendedName>
</protein>
<evidence type="ECO:0000313" key="10">
    <source>
        <dbReference type="EMBL" id="JAI61728.1"/>
    </source>
</evidence>
<dbReference type="EMBL" id="GDRN01083097">
    <property type="protein sequence ID" value="JAI61728.1"/>
    <property type="molecule type" value="Transcribed_RNA"/>
</dbReference>
<dbReference type="InterPro" id="IPR001609">
    <property type="entry name" value="Myosin_head_motor_dom-like"/>
</dbReference>
<sequence length="158" mass="18225">MSLVKLFTYRKIMLHYLLFAQGKFIRIHFGSSGKLSGGDIEVYLLEKARVISQQSLERSYHIFYEMMSDQIKEIKPICLLSNDIYDYGYVSQGKVTVPSIDDGEDMQFCHDAFDILGFTKTEIENVYKITAAVMHMGNMKFKQKGREEQAEPDGTEVR</sequence>
<evidence type="ECO:0000256" key="8">
    <source>
        <dbReference type="PROSITE-ProRule" id="PRU00782"/>
    </source>
</evidence>
<dbReference type="Gene3D" id="1.20.120.720">
    <property type="entry name" value="Myosin VI head, motor domain, U50 subdomain"/>
    <property type="match status" value="1"/>
</dbReference>
<keyword evidence="2" id="KW-0547">Nucleotide-binding</keyword>
<dbReference type="FunFam" id="1.10.10.820:FF:000001">
    <property type="entry name" value="Myosin heavy chain"/>
    <property type="match status" value="1"/>
</dbReference>
<dbReference type="SMART" id="SM00242">
    <property type="entry name" value="MYSc"/>
    <property type="match status" value="1"/>
</dbReference>
<dbReference type="InterPro" id="IPR027417">
    <property type="entry name" value="P-loop_NTPase"/>
</dbReference>
<evidence type="ECO:0000259" key="9">
    <source>
        <dbReference type="PROSITE" id="PS51456"/>
    </source>
</evidence>
<keyword evidence="3" id="KW-0067">ATP-binding</keyword>
<reference evidence="10" key="1">
    <citation type="submission" date="2015-09" db="EMBL/GenBank/DDBJ databases">
        <title>Scylla olivacea transcriptome.</title>
        <authorList>
            <person name="Ikhwanuddin M."/>
        </authorList>
    </citation>
    <scope>NUCLEOTIDE SEQUENCE</scope>
</reference>
<dbReference type="PROSITE" id="PS51456">
    <property type="entry name" value="MYOSIN_MOTOR"/>
    <property type="match status" value="1"/>
</dbReference>
<keyword evidence="7 8" id="KW-0009">Actin-binding</keyword>
<comment type="caution">
    <text evidence="8">Lacks conserved residue(s) required for the propagation of feature annotation.</text>
</comment>
<dbReference type="Gene3D" id="1.10.10.820">
    <property type="match status" value="1"/>
</dbReference>
<proteinExistence type="inferred from homology"/>
<dbReference type="GO" id="GO:0048513">
    <property type="term" value="P:animal organ development"/>
    <property type="evidence" value="ECO:0007669"/>
    <property type="project" value="UniProtKB-ARBA"/>
</dbReference>
<keyword evidence="4" id="KW-0175">Coiled coil</keyword>
<dbReference type="SUPFAM" id="SSF52540">
    <property type="entry name" value="P-loop containing nucleoside triphosphate hydrolases"/>
    <property type="match status" value="1"/>
</dbReference>
<evidence type="ECO:0000256" key="1">
    <source>
        <dbReference type="ARBA" id="ARBA00008314"/>
    </source>
</evidence>
<dbReference type="InterPro" id="IPR036961">
    <property type="entry name" value="Kinesin_motor_dom_sf"/>
</dbReference>
<keyword evidence="5 8" id="KW-0518">Myosin</keyword>
<evidence type="ECO:0000256" key="3">
    <source>
        <dbReference type="ARBA" id="ARBA00022840"/>
    </source>
</evidence>
<comment type="similarity">
    <text evidence="1 8">Belongs to the TRAFAC class myosin-kinesin ATPase superfamily. Myosin family.</text>
</comment>
<evidence type="ECO:0000256" key="7">
    <source>
        <dbReference type="ARBA" id="ARBA00023203"/>
    </source>
</evidence>
<dbReference type="GO" id="GO:0005524">
    <property type="term" value="F:ATP binding"/>
    <property type="evidence" value="ECO:0007669"/>
    <property type="project" value="UniProtKB-KW"/>
</dbReference>
<evidence type="ECO:0000256" key="6">
    <source>
        <dbReference type="ARBA" id="ARBA00023175"/>
    </source>
</evidence>
<name>A0A0N7ZBI3_SCYOL</name>
<feature type="domain" description="Myosin motor" evidence="9">
    <location>
        <begin position="1"/>
        <end position="158"/>
    </location>
</feature>
<dbReference type="Gene3D" id="3.40.850.10">
    <property type="entry name" value="Kinesin motor domain"/>
    <property type="match status" value="1"/>
</dbReference>
<dbReference type="GO" id="GO:0048731">
    <property type="term" value="P:system development"/>
    <property type="evidence" value="ECO:0007669"/>
    <property type="project" value="UniProtKB-ARBA"/>
</dbReference>
<dbReference type="GO" id="GO:0005737">
    <property type="term" value="C:cytoplasm"/>
    <property type="evidence" value="ECO:0007669"/>
    <property type="project" value="TreeGrafter"/>
</dbReference>
<accession>A0A0N7ZBI3</accession>
<organism evidence="10">
    <name type="scientific">Scylla olivacea</name>
    <name type="common">Orange mud crab</name>
    <name type="synonym">Cancer olivacea</name>
    <dbReference type="NCBI Taxonomy" id="85551"/>
    <lineage>
        <taxon>Eukaryota</taxon>
        <taxon>Metazoa</taxon>
        <taxon>Ecdysozoa</taxon>
        <taxon>Arthropoda</taxon>
        <taxon>Crustacea</taxon>
        <taxon>Multicrustacea</taxon>
        <taxon>Malacostraca</taxon>
        <taxon>Eumalacostraca</taxon>
        <taxon>Eucarida</taxon>
        <taxon>Decapoda</taxon>
        <taxon>Pleocyemata</taxon>
        <taxon>Brachyura</taxon>
        <taxon>Eubrachyura</taxon>
        <taxon>Portunoidea</taxon>
        <taxon>Portunidae</taxon>
        <taxon>Portuninae</taxon>
        <taxon>Scylla</taxon>
    </lineage>
</organism>
<dbReference type="AlphaFoldDB" id="A0A0N7ZBI3"/>
<evidence type="ECO:0000256" key="2">
    <source>
        <dbReference type="ARBA" id="ARBA00022741"/>
    </source>
</evidence>
<dbReference type="GO" id="GO:0009888">
    <property type="term" value="P:tissue development"/>
    <property type="evidence" value="ECO:0007669"/>
    <property type="project" value="UniProtKB-ARBA"/>
</dbReference>
<dbReference type="PANTHER" id="PTHR13140">
    <property type="entry name" value="MYOSIN"/>
    <property type="match status" value="1"/>
</dbReference>
<dbReference type="Pfam" id="PF00063">
    <property type="entry name" value="Myosin_head"/>
    <property type="match status" value="1"/>
</dbReference>
<keyword evidence="6" id="KW-0505">Motor protein</keyword>
<dbReference type="GO" id="GO:0000146">
    <property type="term" value="F:microfilament motor activity"/>
    <property type="evidence" value="ECO:0007669"/>
    <property type="project" value="TreeGrafter"/>
</dbReference>
<dbReference type="GO" id="GO:0016020">
    <property type="term" value="C:membrane"/>
    <property type="evidence" value="ECO:0007669"/>
    <property type="project" value="TreeGrafter"/>
</dbReference>